<keyword evidence="1" id="KW-0489">Methyltransferase</keyword>
<dbReference type="SUPFAM" id="SSF53335">
    <property type="entry name" value="S-adenosyl-L-methionine-dependent methyltransferases"/>
    <property type="match status" value="1"/>
</dbReference>
<dbReference type="GO" id="GO:0032259">
    <property type="term" value="P:methylation"/>
    <property type="evidence" value="ECO:0007669"/>
    <property type="project" value="UniProtKB-KW"/>
</dbReference>
<dbReference type="Gene3D" id="3.40.50.150">
    <property type="entry name" value="Vaccinia Virus protein VP39"/>
    <property type="match status" value="1"/>
</dbReference>
<dbReference type="AlphaFoldDB" id="A0A1S1R361"/>
<proteinExistence type="predicted"/>
<sequence length="270" mass="29747">MVDHVEPVNLRTDVPHSARVYDYFLGGKDNFPADREAAEQTLAIFPDMRTGARENRAFLHRATRKLVGELGLRQFIDIGTGIPTSPNLHEVAQESAKDAHIVYVDNDPIVLAHARALLTGSTQGRTAYLDADLREPEKILRSTELAETLDLDQPLVLSLIAVLHFIPASDDPYGLVRRYTEILPSGSYVVLTHATGDFAPEAAAKVSATYQARGIALTPRSRSEIEDFLTGLELVDPGVVPVHRWHPEENTGEELADDRVNVYGVLARVP</sequence>
<dbReference type="InterPro" id="IPR029063">
    <property type="entry name" value="SAM-dependent_MTases_sf"/>
</dbReference>
<keyword evidence="2" id="KW-1185">Reference proteome</keyword>
<protein>
    <submittedName>
        <fullName evidence="1">Methyltransferase</fullName>
    </submittedName>
</protein>
<evidence type="ECO:0000313" key="1">
    <source>
        <dbReference type="EMBL" id="OHV40357.1"/>
    </source>
</evidence>
<dbReference type="Proteomes" id="UP000179627">
    <property type="component" value="Unassembled WGS sequence"/>
</dbReference>
<dbReference type="EMBL" id="MBLM01000080">
    <property type="protein sequence ID" value="OHV40357.1"/>
    <property type="molecule type" value="Genomic_DNA"/>
</dbReference>
<organism evidence="1 2">
    <name type="scientific">Parafrankia colletiae</name>
    <dbReference type="NCBI Taxonomy" id="573497"/>
    <lineage>
        <taxon>Bacteria</taxon>
        <taxon>Bacillati</taxon>
        <taxon>Actinomycetota</taxon>
        <taxon>Actinomycetes</taxon>
        <taxon>Frankiales</taxon>
        <taxon>Frankiaceae</taxon>
        <taxon>Parafrankia</taxon>
    </lineage>
</organism>
<dbReference type="InterPro" id="IPR006764">
    <property type="entry name" value="SAM_dep_MeTrfase_SAV2177_type"/>
</dbReference>
<dbReference type="PIRSF" id="PIRSF017393">
    <property type="entry name" value="MTase_SAV2177"/>
    <property type="match status" value="1"/>
</dbReference>
<dbReference type="Pfam" id="PF04672">
    <property type="entry name" value="Methyltransf_19"/>
    <property type="match status" value="1"/>
</dbReference>
<name>A0A1S1R361_9ACTN</name>
<gene>
    <name evidence="1" type="ORF">CC117_14305</name>
</gene>
<dbReference type="GO" id="GO:0008168">
    <property type="term" value="F:methyltransferase activity"/>
    <property type="evidence" value="ECO:0007669"/>
    <property type="project" value="UniProtKB-KW"/>
</dbReference>
<reference evidence="2" key="1">
    <citation type="submission" date="2016-07" db="EMBL/GenBank/DDBJ databases">
        <title>Sequence Frankia sp. strain CcI1.17.</title>
        <authorList>
            <person name="Ghodhbane-Gtari F."/>
            <person name="Swanson E."/>
            <person name="Gueddou A."/>
            <person name="Morris K."/>
            <person name="Hezbri K."/>
            <person name="Ktari A."/>
            <person name="Nouioui I."/>
            <person name="Abebe-Akele F."/>
            <person name="Simpson S."/>
            <person name="Thomas K."/>
            <person name="Gtari M."/>
            <person name="Tisa L.S."/>
            <person name="Hurst S."/>
        </authorList>
    </citation>
    <scope>NUCLEOTIDE SEQUENCE [LARGE SCALE GENOMIC DNA]</scope>
    <source>
        <strain evidence="2">Cc1.17</strain>
    </source>
</reference>
<accession>A0A1S1R361</accession>
<comment type="caution">
    <text evidence="1">The sequence shown here is derived from an EMBL/GenBank/DDBJ whole genome shotgun (WGS) entry which is preliminary data.</text>
</comment>
<evidence type="ECO:0000313" key="2">
    <source>
        <dbReference type="Proteomes" id="UP000179627"/>
    </source>
</evidence>
<keyword evidence="1" id="KW-0808">Transferase</keyword>